<dbReference type="Proteomes" id="UP000308600">
    <property type="component" value="Unassembled WGS sequence"/>
</dbReference>
<evidence type="ECO:0000313" key="2">
    <source>
        <dbReference type="Proteomes" id="UP000308600"/>
    </source>
</evidence>
<keyword evidence="2" id="KW-1185">Reference proteome</keyword>
<sequence>MMGCRLSSMSLTMPWIRVVMRTRSSYRCHRRMRMSTQHHGRSHGLKRLKRKLLGLLVGLGGVNDNWKKGRRRREVGWRRPRGGKVARETGKVTFKHIFTSNRRQLQGEPDQLFVDIQMEVQLRKVIGDTGPYYTYTVADQPKKYDGKVVKWNAEDLPKCIPQIKEMLEFYSLAYSNREVPIEVQHLQLVGWVSEGSKKSSLPFEAKNGGVMIMCLGNEAFVTLTPRTAVPIIPTPEEINANRSLYGFGPGFSQPSLPVTPLSEDLIELDGSRTSTADSSVVPSVLNTPMATTSSISGVDLKADLGSLISMDQDVDMGAVKMETTKVEDIPMDDIVMISNGGGSSGAAGSGKGKGKTQGTAPKKASTTKKGSVDSYTFSLVHGDTLVLSGDDFDYSIKRIGTSILLIGSYVEKR</sequence>
<accession>A0ACD3AA93</accession>
<gene>
    <name evidence="1" type="ORF">BDN72DRAFT_375674</name>
</gene>
<protein>
    <submittedName>
        <fullName evidence="1">Uncharacterized protein</fullName>
    </submittedName>
</protein>
<name>A0ACD3AA93_9AGAR</name>
<organism evidence="1 2">
    <name type="scientific">Pluteus cervinus</name>
    <dbReference type="NCBI Taxonomy" id="181527"/>
    <lineage>
        <taxon>Eukaryota</taxon>
        <taxon>Fungi</taxon>
        <taxon>Dikarya</taxon>
        <taxon>Basidiomycota</taxon>
        <taxon>Agaricomycotina</taxon>
        <taxon>Agaricomycetes</taxon>
        <taxon>Agaricomycetidae</taxon>
        <taxon>Agaricales</taxon>
        <taxon>Pluteineae</taxon>
        <taxon>Pluteaceae</taxon>
        <taxon>Pluteus</taxon>
    </lineage>
</organism>
<reference evidence="1 2" key="1">
    <citation type="journal article" date="2019" name="Nat. Ecol. Evol.">
        <title>Megaphylogeny resolves global patterns of mushroom evolution.</title>
        <authorList>
            <person name="Varga T."/>
            <person name="Krizsan K."/>
            <person name="Foldi C."/>
            <person name="Dima B."/>
            <person name="Sanchez-Garcia M."/>
            <person name="Sanchez-Ramirez S."/>
            <person name="Szollosi G.J."/>
            <person name="Szarkandi J.G."/>
            <person name="Papp V."/>
            <person name="Albert L."/>
            <person name="Andreopoulos W."/>
            <person name="Angelini C."/>
            <person name="Antonin V."/>
            <person name="Barry K.W."/>
            <person name="Bougher N.L."/>
            <person name="Buchanan P."/>
            <person name="Buyck B."/>
            <person name="Bense V."/>
            <person name="Catcheside P."/>
            <person name="Chovatia M."/>
            <person name="Cooper J."/>
            <person name="Damon W."/>
            <person name="Desjardin D."/>
            <person name="Finy P."/>
            <person name="Geml J."/>
            <person name="Haridas S."/>
            <person name="Hughes K."/>
            <person name="Justo A."/>
            <person name="Karasinski D."/>
            <person name="Kautmanova I."/>
            <person name="Kiss B."/>
            <person name="Kocsube S."/>
            <person name="Kotiranta H."/>
            <person name="LaButti K.M."/>
            <person name="Lechner B.E."/>
            <person name="Liimatainen K."/>
            <person name="Lipzen A."/>
            <person name="Lukacs Z."/>
            <person name="Mihaltcheva S."/>
            <person name="Morgado L.N."/>
            <person name="Niskanen T."/>
            <person name="Noordeloos M.E."/>
            <person name="Ohm R.A."/>
            <person name="Ortiz-Santana B."/>
            <person name="Ovrebo C."/>
            <person name="Racz N."/>
            <person name="Riley R."/>
            <person name="Savchenko A."/>
            <person name="Shiryaev A."/>
            <person name="Soop K."/>
            <person name="Spirin V."/>
            <person name="Szebenyi C."/>
            <person name="Tomsovsky M."/>
            <person name="Tulloss R.E."/>
            <person name="Uehling J."/>
            <person name="Grigoriev I.V."/>
            <person name="Vagvolgyi C."/>
            <person name="Papp T."/>
            <person name="Martin F.M."/>
            <person name="Miettinen O."/>
            <person name="Hibbett D.S."/>
            <person name="Nagy L.G."/>
        </authorList>
    </citation>
    <scope>NUCLEOTIDE SEQUENCE [LARGE SCALE GENOMIC DNA]</scope>
    <source>
        <strain evidence="1 2">NL-1719</strain>
    </source>
</reference>
<evidence type="ECO:0000313" key="1">
    <source>
        <dbReference type="EMBL" id="TFK62793.1"/>
    </source>
</evidence>
<dbReference type="EMBL" id="ML208560">
    <property type="protein sequence ID" value="TFK62793.1"/>
    <property type="molecule type" value="Genomic_DNA"/>
</dbReference>
<proteinExistence type="predicted"/>